<sequence>MKTLLKSTLAGAVMTAVASGPSLAEETIAIGELSWDGARAIGYVMKGVIELKLGGKAEMKKAEAAVIFAGMDKGDGGLDVYTDVWMPNQGEKWATYIDERGTVDHNTTPYQGTQRIFIPKYVQEEYGVRTIEDLKKDEVVEMFDSDGNGKGEYWPGAPGWNSTNMWMIKFRSYGLDAKWEAVSIDDAIFKAQLNSAYKKKEPMLFYYWTPEWLHAAYDIVPIEEPAFTEGCMEVYQPKDREDWLEASTFNCASENAQVWVAFSKSLYERAPKVAKFLKNIQLDPDTVNGWILAVGRDKLDPQDVAEEWIEENPEIVEKWING</sequence>
<dbReference type="Gene3D" id="3.10.105.10">
    <property type="entry name" value="Dipeptide-binding Protein, Domain 3"/>
    <property type="match status" value="2"/>
</dbReference>
<comment type="caution">
    <text evidence="3">The sequence shown here is derived from an EMBL/GenBank/DDBJ whole genome shotgun (WGS) entry which is preliminary data.</text>
</comment>
<keyword evidence="4" id="KW-1185">Reference proteome</keyword>
<dbReference type="Gene3D" id="3.40.190.100">
    <property type="entry name" value="Glycine betaine-binding periplasmic protein, domain 2"/>
    <property type="match status" value="1"/>
</dbReference>
<name>A0A545T5M0_9PROT</name>
<dbReference type="GO" id="GO:0043190">
    <property type="term" value="C:ATP-binding cassette (ABC) transporter complex"/>
    <property type="evidence" value="ECO:0007669"/>
    <property type="project" value="InterPro"/>
</dbReference>
<feature type="signal peptide" evidence="1">
    <location>
        <begin position="1"/>
        <end position="24"/>
    </location>
</feature>
<organism evidence="3 4">
    <name type="scientific">Denitrobaculum tricleocarpae</name>
    <dbReference type="NCBI Taxonomy" id="2591009"/>
    <lineage>
        <taxon>Bacteria</taxon>
        <taxon>Pseudomonadati</taxon>
        <taxon>Pseudomonadota</taxon>
        <taxon>Alphaproteobacteria</taxon>
        <taxon>Rhodospirillales</taxon>
        <taxon>Rhodospirillaceae</taxon>
        <taxon>Denitrobaculum</taxon>
    </lineage>
</organism>
<evidence type="ECO:0000259" key="2">
    <source>
        <dbReference type="Pfam" id="PF04069"/>
    </source>
</evidence>
<dbReference type="GO" id="GO:0022857">
    <property type="term" value="F:transmembrane transporter activity"/>
    <property type="evidence" value="ECO:0007669"/>
    <property type="project" value="InterPro"/>
</dbReference>
<feature type="domain" description="ABC-type glycine betaine transport system substrate-binding" evidence="2">
    <location>
        <begin position="27"/>
        <end position="311"/>
    </location>
</feature>
<evidence type="ECO:0000313" key="4">
    <source>
        <dbReference type="Proteomes" id="UP000315252"/>
    </source>
</evidence>
<keyword evidence="1" id="KW-0732">Signal</keyword>
<dbReference type="CDD" id="cd13642">
    <property type="entry name" value="PBP2_BCP_1"/>
    <property type="match status" value="1"/>
</dbReference>
<evidence type="ECO:0000256" key="1">
    <source>
        <dbReference type="SAM" id="SignalP"/>
    </source>
</evidence>
<dbReference type="AlphaFoldDB" id="A0A545T5M0"/>
<dbReference type="EMBL" id="VHSH01000012">
    <property type="protein sequence ID" value="TQV72526.1"/>
    <property type="molecule type" value="Genomic_DNA"/>
</dbReference>
<proteinExistence type="predicted"/>
<gene>
    <name evidence="3" type="ORF">FKG95_26020</name>
</gene>
<dbReference type="Pfam" id="PF04069">
    <property type="entry name" value="OpuAC"/>
    <property type="match status" value="1"/>
</dbReference>
<dbReference type="SUPFAM" id="SSF53850">
    <property type="entry name" value="Periplasmic binding protein-like II"/>
    <property type="match status" value="1"/>
</dbReference>
<protein>
    <submittedName>
        <fullName evidence="3">Glycine/betaine ABC transporter substrate-binding protein</fullName>
    </submittedName>
</protein>
<evidence type="ECO:0000313" key="3">
    <source>
        <dbReference type="EMBL" id="TQV72526.1"/>
    </source>
</evidence>
<dbReference type="Proteomes" id="UP000315252">
    <property type="component" value="Unassembled WGS sequence"/>
</dbReference>
<reference evidence="3 4" key="1">
    <citation type="submission" date="2019-06" db="EMBL/GenBank/DDBJ databases">
        <title>Whole genome sequence for Rhodospirillaceae sp. R148.</title>
        <authorList>
            <person name="Wang G."/>
        </authorList>
    </citation>
    <scope>NUCLEOTIDE SEQUENCE [LARGE SCALE GENOMIC DNA]</scope>
    <source>
        <strain evidence="3 4">R148</strain>
    </source>
</reference>
<dbReference type="RefSeq" id="WP_142899373.1">
    <property type="nucleotide sequence ID" value="NZ_ML660063.1"/>
</dbReference>
<dbReference type="OrthoDB" id="9787902at2"/>
<accession>A0A545T5M0</accession>
<feature type="chain" id="PRO_5022094559" evidence="1">
    <location>
        <begin position="25"/>
        <end position="322"/>
    </location>
</feature>
<dbReference type="InterPro" id="IPR007210">
    <property type="entry name" value="ABC_Gly_betaine_transp_sub-bd"/>
</dbReference>